<accession>A0A2K8LFB0</accession>
<evidence type="ECO:0000256" key="1">
    <source>
        <dbReference type="ARBA" id="ARBA00007734"/>
    </source>
</evidence>
<organism evidence="3 4">
    <name type="scientific">Mariprofundus ferrinatatus</name>
    <dbReference type="NCBI Taxonomy" id="1921087"/>
    <lineage>
        <taxon>Bacteria</taxon>
        <taxon>Pseudomonadati</taxon>
        <taxon>Pseudomonadota</taxon>
        <taxon>Candidatius Mariprofundia</taxon>
        <taxon>Mariprofundales</taxon>
        <taxon>Mariprofundaceae</taxon>
        <taxon>Mariprofundus</taxon>
    </lineage>
</organism>
<dbReference type="Proteomes" id="UP000231637">
    <property type="component" value="Chromosome"/>
</dbReference>
<dbReference type="InterPro" id="IPR023346">
    <property type="entry name" value="Lysozyme-like_dom_sf"/>
</dbReference>
<evidence type="ECO:0000313" key="3">
    <source>
        <dbReference type="EMBL" id="ATX82956.1"/>
    </source>
</evidence>
<dbReference type="KEGG" id="mfn:Ga0123462_2121"/>
<dbReference type="Pfam" id="PF01464">
    <property type="entry name" value="SLT"/>
    <property type="match status" value="2"/>
</dbReference>
<protein>
    <submittedName>
        <fullName evidence="3">Transglycosylase SLT domain-containing protein</fullName>
    </submittedName>
</protein>
<dbReference type="PANTHER" id="PTHR37423:SF2">
    <property type="entry name" value="MEMBRANE-BOUND LYTIC MUREIN TRANSGLYCOSYLASE C"/>
    <property type="match status" value="1"/>
</dbReference>
<evidence type="ECO:0000259" key="2">
    <source>
        <dbReference type="Pfam" id="PF01464"/>
    </source>
</evidence>
<reference evidence="3 4" key="1">
    <citation type="submission" date="2016-12" db="EMBL/GenBank/DDBJ databases">
        <title>Isolation and genomic insights into novel planktonic Zetaproteobacteria from stratified waters of the Chesapeake Bay.</title>
        <authorList>
            <person name="McAllister S.M."/>
            <person name="Kato S."/>
            <person name="Chan C.S."/>
            <person name="Chiu B.K."/>
            <person name="Field E.K."/>
        </authorList>
    </citation>
    <scope>NUCLEOTIDE SEQUENCE [LARGE SCALE GENOMIC DNA]</scope>
    <source>
        <strain evidence="3 4">CP-8</strain>
    </source>
</reference>
<gene>
    <name evidence="3" type="ORF">Ga0123462_2121</name>
</gene>
<keyword evidence="4" id="KW-1185">Reference proteome</keyword>
<sequence>MSPPTIAQPIAQEAHLRTNNRMRPVANGQADAFRQSLRTHVNNHETDEANLKRIIHKAAQFNDLDPGLIRAVIQAQSNCDPKAVSPAGAQGLMQLMPETAAELGIKDAFDPEQNVMGASRYLKSLVDRYDGDMGRALRAYTWGMGNVDRNPNPPPLEVERFVAKVSAAASLEIATSTAVRPSTSTLLAEMSATIQIRPEQPFGMDAVQYKAKRSGVDGIIHQAAQHYNLNPDLIAAVIHTESNFDKNAVSHAGAQGLMQLMPATAAELGVTNPYDPEQNIMGASRYLKGLVDRYDGDLRLALAAYNWGMGNLERQPGRLPAETSNYIAKVLALIPAEVEYAVTTGEMTPAEQILQQAGQEAISPDKIAPTIGQATQTYARDALRIKTST</sequence>
<dbReference type="CDD" id="cd00254">
    <property type="entry name" value="LT-like"/>
    <property type="match status" value="2"/>
</dbReference>
<feature type="domain" description="Transglycosylase SLT" evidence="2">
    <location>
        <begin position="220"/>
        <end position="315"/>
    </location>
</feature>
<dbReference type="AlphaFoldDB" id="A0A2K8LFB0"/>
<dbReference type="SUPFAM" id="SSF53955">
    <property type="entry name" value="Lysozyme-like"/>
    <property type="match status" value="2"/>
</dbReference>
<comment type="similarity">
    <text evidence="1">Belongs to the transglycosylase Slt family.</text>
</comment>
<name>A0A2K8LFB0_9PROT</name>
<dbReference type="EMBL" id="CP018800">
    <property type="protein sequence ID" value="ATX82956.1"/>
    <property type="molecule type" value="Genomic_DNA"/>
</dbReference>
<dbReference type="PANTHER" id="PTHR37423">
    <property type="entry name" value="SOLUBLE LYTIC MUREIN TRANSGLYCOSYLASE-RELATED"/>
    <property type="match status" value="1"/>
</dbReference>
<proteinExistence type="inferred from homology"/>
<dbReference type="Gene3D" id="1.10.530.10">
    <property type="match status" value="2"/>
</dbReference>
<dbReference type="InterPro" id="IPR008258">
    <property type="entry name" value="Transglycosylase_SLT_dom_1"/>
</dbReference>
<feature type="domain" description="Transglycosylase SLT" evidence="2">
    <location>
        <begin position="55"/>
        <end position="150"/>
    </location>
</feature>
<evidence type="ECO:0000313" key="4">
    <source>
        <dbReference type="Proteomes" id="UP000231637"/>
    </source>
</evidence>